<evidence type="ECO:0000313" key="1">
    <source>
        <dbReference type="EMBL" id="RQX11370.1"/>
    </source>
</evidence>
<accession>A0A3N9XEJ3</accession>
<sequence>MIAGTTGDLVEVVRAAHNWRSGMPLHDIRRSVPFVVLTRRGEVVEQGPAGVVAAEWQWLRQSTTETDGPNHRALIEAAHNEPMLRQLYPYTTHSVLNFSTTTGYPFSPSPVSLSTHGSPSNFRVRGRREVLGETATATEAVALAVAHLPADLGPAVAGRYEGQRR</sequence>
<keyword evidence="2" id="KW-1185">Reference proteome</keyword>
<organism evidence="1 2">
    <name type="scientific">Micromonospora arida</name>
    <dbReference type="NCBI Taxonomy" id="2203715"/>
    <lineage>
        <taxon>Bacteria</taxon>
        <taxon>Bacillati</taxon>
        <taxon>Actinomycetota</taxon>
        <taxon>Actinomycetes</taxon>
        <taxon>Micromonosporales</taxon>
        <taxon>Micromonosporaceae</taxon>
        <taxon>Micromonospora</taxon>
    </lineage>
</organism>
<dbReference type="EMBL" id="QGSY01000137">
    <property type="protein sequence ID" value="RQX11370.1"/>
    <property type="molecule type" value="Genomic_DNA"/>
</dbReference>
<dbReference type="InterPro" id="IPR045682">
    <property type="entry name" value="DUF6193"/>
</dbReference>
<name>A0A3N9XEJ3_9ACTN</name>
<protein>
    <submittedName>
        <fullName evidence="1">Uncharacterized protein</fullName>
    </submittedName>
</protein>
<gene>
    <name evidence="1" type="ORF">DLJ58_08710</name>
</gene>
<evidence type="ECO:0000313" key="2">
    <source>
        <dbReference type="Proteomes" id="UP000266889"/>
    </source>
</evidence>
<dbReference type="Proteomes" id="UP000266889">
    <property type="component" value="Unassembled WGS sequence"/>
</dbReference>
<proteinExistence type="predicted"/>
<comment type="caution">
    <text evidence="1">The sequence shown here is derived from an EMBL/GenBank/DDBJ whole genome shotgun (WGS) entry which is preliminary data.</text>
</comment>
<reference evidence="1 2" key="1">
    <citation type="submission" date="2018-05" db="EMBL/GenBank/DDBJ databases">
        <title>Micromonospora from Atacama Desert.</title>
        <authorList>
            <person name="Carro L."/>
            <person name="Goodfellow M."/>
            <person name="Klenk H.-P."/>
        </authorList>
    </citation>
    <scope>NUCLEOTIDE SEQUENCE [LARGE SCALE GENOMIC DNA]</scope>
    <source>
        <strain evidence="1 2">LB32</strain>
    </source>
</reference>
<dbReference type="AlphaFoldDB" id="A0A3N9XEJ3"/>
<dbReference type="Pfam" id="PF19692">
    <property type="entry name" value="DUF6193"/>
    <property type="match status" value="1"/>
</dbReference>